<evidence type="ECO:0000313" key="1">
    <source>
        <dbReference type="EMBL" id="QJA59644.1"/>
    </source>
</evidence>
<organism evidence="1">
    <name type="scientific">viral metagenome</name>
    <dbReference type="NCBI Taxonomy" id="1070528"/>
    <lineage>
        <taxon>unclassified sequences</taxon>
        <taxon>metagenomes</taxon>
        <taxon>organismal metagenomes</taxon>
    </lineage>
</organism>
<protein>
    <recommendedName>
        <fullName evidence="2">Molecular chaperone DnaJ</fullName>
    </recommendedName>
</protein>
<sequence length="138" mass="16509">MKTQYFMDCDNLDNLKSRFRELCIKLHPDCGGNQGEFFEMYNQYEMILKSGKFQFKNDYEKNHEYAFLEYLKPILAKIIHLDNIHVEIIGTWIWVSGDTFNKREYFKECGFMFSGGKKAWFYNGESKKTRTFRFGIVG</sequence>
<dbReference type="AlphaFoldDB" id="A0A6M3IQU7"/>
<gene>
    <name evidence="1" type="ORF">MM415B01252_0001</name>
</gene>
<proteinExistence type="predicted"/>
<evidence type="ECO:0008006" key="2">
    <source>
        <dbReference type="Google" id="ProtNLM"/>
    </source>
</evidence>
<name>A0A6M3IQU7_9ZZZZ</name>
<dbReference type="Gene3D" id="1.10.287.110">
    <property type="entry name" value="DnaJ domain"/>
    <property type="match status" value="1"/>
</dbReference>
<dbReference type="InterPro" id="IPR036869">
    <property type="entry name" value="J_dom_sf"/>
</dbReference>
<reference evidence="1" key="1">
    <citation type="submission" date="2020-03" db="EMBL/GenBank/DDBJ databases">
        <title>The deep terrestrial virosphere.</title>
        <authorList>
            <person name="Holmfeldt K."/>
            <person name="Nilsson E."/>
            <person name="Simone D."/>
            <person name="Lopez-Fernandez M."/>
            <person name="Wu X."/>
            <person name="de Brujin I."/>
            <person name="Lundin D."/>
            <person name="Andersson A."/>
            <person name="Bertilsson S."/>
            <person name="Dopson M."/>
        </authorList>
    </citation>
    <scope>NUCLEOTIDE SEQUENCE</scope>
    <source>
        <strain evidence="1">MM415B01252</strain>
    </source>
</reference>
<dbReference type="SUPFAM" id="SSF46565">
    <property type="entry name" value="Chaperone J-domain"/>
    <property type="match status" value="1"/>
</dbReference>
<accession>A0A6M3IQU7</accession>
<dbReference type="EMBL" id="MT141379">
    <property type="protein sequence ID" value="QJA59644.1"/>
    <property type="molecule type" value="Genomic_DNA"/>
</dbReference>